<proteinExistence type="inferred from homology"/>
<evidence type="ECO:0000313" key="10">
    <source>
        <dbReference type="Proteomes" id="UP000825935"/>
    </source>
</evidence>
<evidence type="ECO:0000256" key="4">
    <source>
        <dbReference type="ARBA" id="ARBA00023180"/>
    </source>
</evidence>
<sequence>MNEKKQTFDSQCVVIIFQSVISKFRLVHEMDCMLKRSRTLPEVGLVTLLAAAIVIWSANVALGEDMSALFALSSPGRSTFTTDNQEVLLGLNQEGGSGLSSYSQYLFGYFNMRVKMIPGNSAGTVTTFYFTSFGDAHDELDFEFLGNVTGQPIILQTNIYASGKGDREQRIFLWFDPTLDFHNYTILWNPQQVVFYVDGVPIRVYPNVEAATGVPYLKSQLMYAMGTIWDGDSWATEGGRVKIDWDNAPFIASYRDYFADACTDNDASTTCAMAKWWSQPQLQALDDSLIGQLDWVKKNYMVYDYCNDYARFNGTPPECAYTRPTSILYNTNSSLSSSAPSPTSSPFSVNPSSPGPSPVLSMSSRTLKYAQPIILLSTSLIILHISMQAGF</sequence>
<evidence type="ECO:0000259" key="8">
    <source>
        <dbReference type="PROSITE" id="PS51762"/>
    </source>
</evidence>
<reference evidence="9" key="1">
    <citation type="submission" date="2021-08" db="EMBL/GenBank/DDBJ databases">
        <title>WGS assembly of Ceratopteris richardii.</title>
        <authorList>
            <person name="Marchant D.B."/>
            <person name="Chen G."/>
            <person name="Jenkins J."/>
            <person name="Shu S."/>
            <person name="Leebens-Mack J."/>
            <person name="Grimwood J."/>
            <person name="Schmutz J."/>
            <person name="Soltis P."/>
            <person name="Soltis D."/>
            <person name="Chen Z.-H."/>
        </authorList>
    </citation>
    <scope>NUCLEOTIDE SEQUENCE</scope>
    <source>
        <strain evidence="9">Whitten #5841</strain>
        <tissue evidence="9">Leaf</tissue>
    </source>
</reference>
<gene>
    <name evidence="9" type="ORF">KP509_15G058400</name>
</gene>
<keyword evidence="5 6" id="KW-0326">Glycosidase</keyword>
<accession>A0A8T2T7H3</accession>
<dbReference type="Pfam" id="PF00722">
    <property type="entry name" value="Glyco_hydro_16"/>
    <property type="match status" value="1"/>
</dbReference>
<dbReference type="GO" id="GO:0010411">
    <property type="term" value="P:xyloglucan metabolic process"/>
    <property type="evidence" value="ECO:0007669"/>
    <property type="project" value="InterPro"/>
</dbReference>
<evidence type="ECO:0000256" key="1">
    <source>
        <dbReference type="ARBA" id="ARBA00022679"/>
    </source>
</evidence>
<dbReference type="GO" id="GO:0071555">
    <property type="term" value="P:cell wall organization"/>
    <property type="evidence" value="ECO:0007669"/>
    <property type="project" value="UniProtKB-KW"/>
</dbReference>
<evidence type="ECO:0000256" key="3">
    <source>
        <dbReference type="ARBA" id="ARBA00023157"/>
    </source>
</evidence>
<dbReference type="EC" id="2.4.1.207" evidence="6"/>
<evidence type="ECO:0000256" key="7">
    <source>
        <dbReference type="SAM" id="Phobius"/>
    </source>
</evidence>
<dbReference type="PANTHER" id="PTHR31062">
    <property type="entry name" value="XYLOGLUCAN ENDOTRANSGLUCOSYLASE/HYDROLASE PROTEIN 8-RELATED"/>
    <property type="match status" value="1"/>
</dbReference>
<dbReference type="InterPro" id="IPR016455">
    <property type="entry name" value="XTH"/>
</dbReference>
<comment type="subcellular location">
    <subcellularLocation>
        <location evidence="6">Secreted</location>
        <location evidence="6">Cell wall</location>
    </subcellularLocation>
    <subcellularLocation>
        <location evidence="6">Secreted</location>
        <location evidence="6">Extracellular space</location>
        <location evidence="6">Apoplast</location>
    </subcellularLocation>
</comment>
<keyword evidence="3" id="KW-1015">Disulfide bond</keyword>
<keyword evidence="6" id="KW-0964">Secreted</keyword>
<comment type="similarity">
    <text evidence="6">Belongs to the glycosyl hydrolase 16 family.</text>
</comment>
<dbReference type="Gene3D" id="2.60.120.200">
    <property type="match status" value="1"/>
</dbReference>
<comment type="function">
    <text evidence="6">Catalyzes xyloglucan endohydrolysis (XEH) and/or endotransglycosylation (XET). Cleaves and religates xyloglucan polymers, an essential constituent of the primary cell wall, and thereby participates in cell wall construction of growing tissues.</text>
</comment>
<dbReference type="InterPro" id="IPR008263">
    <property type="entry name" value="GH16_AS"/>
</dbReference>
<keyword evidence="7" id="KW-1133">Transmembrane helix</keyword>
<dbReference type="InterPro" id="IPR044791">
    <property type="entry name" value="Beta-glucanase/XTH"/>
</dbReference>
<keyword evidence="10" id="KW-1185">Reference proteome</keyword>
<dbReference type="Pfam" id="PF06955">
    <property type="entry name" value="XET_C"/>
    <property type="match status" value="1"/>
</dbReference>
<dbReference type="EMBL" id="CM035420">
    <property type="protein sequence ID" value="KAH7405147.1"/>
    <property type="molecule type" value="Genomic_DNA"/>
</dbReference>
<feature type="domain" description="GH16" evidence="8">
    <location>
        <begin position="54"/>
        <end position="254"/>
    </location>
</feature>
<evidence type="ECO:0000256" key="2">
    <source>
        <dbReference type="ARBA" id="ARBA00022801"/>
    </source>
</evidence>
<name>A0A8T2T7H3_CERRI</name>
<dbReference type="EMBL" id="CM035420">
    <property type="protein sequence ID" value="KAH7405149.1"/>
    <property type="molecule type" value="Genomic_DNA"/>
</dbReference>
<comment type="caution">
    <text evidence="9">The sequence shown here is derived from an EMBL/GenBank/DDBJ whole genome shotgun (WGS) entry which is preliminary data.</text>
</comment>
<dbReference type="Proteomes" id="UP000825935">
    <property type="component" value="Chromosome 15"/>
</dbReference>
<dbReference type="PROSITE" id="PS51762">
    <property type="entry name" value="GH16_2"/>
    <property type="match status" value="1"/>
</dbReference>
<keyword evidence="2 6" id="KW-0378">Hydrolase</keyword>
<evidence type="ECO:0000256" key="5">
    <source>
        <dbReference type="ARBA" id="ARBA00023295"/>
    </source>
</evidence>
<protein>
    <recommendedName>
        <fullName evidence="6">Xyloglucan endotransglucosylase/hydrolase</fullName>
        <ecNumber evidence="6">2.4.1.207</ecNumber>
    </recommendedName>
</protein>
<dbReference type="GO" id="GO:0016762">
    <property type="term" value="F:xyloglucan:xyloglucosyl transferase activity"/>
    <property type="evidence" value="ECO:0007669"/>
    <property type="project" value="UniProtKB-EC"/>
</dbReference>
<keyword evidence="4" id="KW-0325">Glycoprotein</keyword>
<dbReference type="GO" id="GO:0004553">
    <property type="term" value="F:hydrolase activity, hydrolyzing O-glycosyl compounds"/>
    <property type="evidence" value="ECO:0007669"/>
    <property type="project" value="InterPro"/>
</dbReference>
<evidence type="ECO:0000313" key="9">
    <source>
        <dbReference type="EMBL" id="KAH7405147.1"/>
    </source>
</evidence>
<keyword evidence="7" id="KW-0472">Membrane</keyword>
<keyword evidence="1 6" id="KW-0808">Transferase</keyword>
<evidence type="ECO:0000256" key="6">
    <source>
        <dbReference type="RuleBase" id="RU361120"/>
    </source>
</evidence>
<organism evidence="9 10">
    <name type="scientific">Ceratopteris richardii</name>
    <name type="common">Triangle waterfern</name>
    <dbReference type="NCBI Taxonomy" id="49495"/>
    <lineage>
        <taxon>Eukaryota</taxon>
        <taxon>Viridiplantae</taxon>
        <taxon>Streptophyta</taxon>
        <taxon>Embryophyta</taxon>
        <taxon>Tracheophyta</taxon>
        <taxon>Polypodiopsida</taxon>
        <taxon>Polypodiidae</taxon>
        <taxon>Polypodiales</taxon>
        <taxon>Pteridineae</taxon>
        <taxon>Pteridaceae</taxon>
        <taxon>Parkerioideae</taxon>
        <taxon>Ceratopteris</taxon>
    </lineage>
</organism>
<dbReference type="SUPFAM" id="SSF49899">
    <property type="entry name" value="Concanavalin A-like lectins/glucanases"/>
    <property type="match status" value="1"/>
</dbReference>
<keyword evidence="6" id="KW-0052">Apoplast</keyword>
<dbReference type="GO" id="GO:0042546">
    <property type="term" value="P:cell wall biogenesis"/>
    <property type="evidence" value="ECO:0007669"/>
    <property type="project" value="InterPro"/>
</dbReference>
<dbReference type="InterPro" id="IPR000757">
    <property type="entry name" value="Beta-glucanase-like"/>
</dbReference>
<keyword evidence="7" id="KW-0812">Transmembrane</keyword>
<dbReference type="AlphaFoldDB" id="A0A8T2T7H3"/>
<feature type="transmembrane region" description="Helical" evidence="7">
    <location>
        <begin position="43"/>
        <end position="62"/>
    </location>
</feature>
<dbReference type="OrthoDB" id="1918144at2759"/>
<dbReference type="PROSITE" id="PS01034">
    <property type="entry name" value="GH16_1"/>
    <property type="match status" value="1"/>
</dbReference>
<dbReference type="InterPro" id="IPR013320">
    <property type="entry name" value="ConA-like_dom_sf"/>
</dbReference>
<dbReference type="InterPro" id="IPR010713">
    <property type="entry name" value="XET_C"/>
</dbReference>
<keyword evidence="6" id="KW-0961">Cell wall biogenesis/degradation</keyword>
<dbReference type="CDD" id="cd02176">
    <property type="entry name" value="GH16_XET"/>
    <property type="match status" value="1"/>
</dbReference>
<comment type="PTM">
    <text evidence="6">Contains at least one intrachain disulfide bond essential for its enzymatic activity.</text>
</comment>
<keyword evidence="6" id="KW-0134">Cell wall</keyword>
<dbReference type="GO" id="GO:0048046">
    <property type="term" value="C:apoplast"/>
    <property type="evidence" value="ECO:0007669"/>
    <property type="project" value="UniProtKB-SubCell"/>
</dbReference>